<sequence length="726" mass="77486">MVKVPSRSCSKGSTTRSFGSTSSTASDSPRRRYQSSTFWDKWYQNNGDSALEWSGSVNNTVLNAITEVLSGIPKQEPLKICELGCGCSKLAPMLQESGVEVVGVDFSQEVINANKARHPHIRWVCADALSLASHFDAGYFDAIVGKTLIDCFLTRTDANGSIRQLMEQCHTVLKDHGFMMLLDKAGAETIIGRGKAQQLTVDKHKTMTFRVLQAHPRCDHTESRQRQWELEIEPTLHKHFVVRPAAAGSGSLQVWSTDNVAVAAGIETGDLVVGYRKRGSKNVTVGNANETALAIRSSTKRVTLLMERPAAGAARRKTASLKTRLQSRQSTSQQGPKPRIAYQSLTTVIVGLTLSDLAGRMGLTSGLQLDNLFLGRGLGAVFGTMLGGWLCDMCPIKVAMSCCIFCSCLSVAAVPFAAATGSHLILSFNFFLLGCCGSALVSFTVSAACWSFPGKEVGPVLAACNGAFGMTSAALPMVFKALQLEGHAVVEYSFVSFCALPSLALLLASQAPTRPVDRLSEISDLSHEEDPRQVLWKWFAVLAAAVAQFLFSGANAALLSWIVSYSASELQDPGVAPLLVSILQGSLMVGSFSASKYQAHFALWDLARWQVLAVLAGLVWWLPFSNSTAATKLALAWYGLAGGPLVTYCSTLLNQHCSPSGVQLAVINVGGNFGASAGPFIVGMLMIKSGPRALPCSVSGAFLAALLGFVFASLPRQAKGEPLLGN</sequence>
<accession>A0AA36J2A7</accession>
<feature type="domain" description="Methyltransferase" evidence="6">
    <location>
        <begin position="80"/>
        <end position="177"/>
    </location>
</feature>
<dbReference type="AlphaFoldDB" id="A0AA36J2A7"/>
<keyword evidence="5" id="KW-1133">Transmembrane helix</keyword>
<feature type="transmembrane region" description="Helical" evidence="5">
    <location>
        <begin position="396"/>
        <end position="418"/>
    </location>
</feature>
<feature type="transmembrane region" description="Helical" evidence="5">
    <location>
        <begin position="606"/>
        <end position="623"/>
    </location>
</feature>
<feature type="transmembrane region" description="Helical" evidence="5">
    <location>
        <begin position="459"/>
        <end position="482"/>
    </location>
</feature>
<dbReference type="GO" id="GO:0022857">
    <property type="term" value="F:transmembrane transporter activity"/>
    <property type="evidence" value="ECO:0007669"/>
    <property type="project" value="InterPro"/>
</dbReference>
<dbReference type="InterPro" id="IPR029063">
    <property type="entry name" value="SAM-dependent_MTases_sf"/>
</dbReference>
<dbReference type="InterPro" id="IPR036259">
    <property type="entry name" value="MFS_trans_sf"/>
</dbReference>
<dbReference type="EMBL" id="CAUJNA010003295">
    <property type="protein sequence ID" value="CAJ1398313.1"/>
    <property type="molecule type" value="Genomic_DNA"/>
</dbReference>
<feature type="transmembrane region" description="Helical" evidence="5">
    <location>
        <begin position="635"/>
        <end position="653"/>
    </location>
</feature>
<dbReference type="Pfam" id="PF07690">
    <property type="entry name" value="MFS_1"/>
    <property type="match status" value="1"/>
</dbReference>
<dbReference type="InterPro" id="IPR041698">
    <property type="entry name" value="Methyltransf_25"/>
</dbReference>
<feature type="transmembrane region" description="Helical" evidence="5">
    <location>
        <begin position="665"/>
        <end position="687"/>
    </location>
</feature>
<proteinExistence type="inferred from homology"/>
<name>A0AA36J2A7_9DINO</name>
<dbReference type="SUPFAM" id="SSF103473">
    <property type="entry name" value="MFS general substrate transporter"/>
    <property type="match status" value="1"/>
</dbReference>
<evidence type="ECO:0000256" key="3">
    <source>
        <dbReference type="ARBA" id="ARBA00022679"/>
    </source>
</evidence>
<gene>
    <name evidence="7" type="ORF">EVOR1521_LOCUS22132</name>
</gene>
<dbReference type="PANTHER" id="PTHR12176">
    <property type="entry name" value="SAM-DEPENDENT METHYLTRANSFERASE SUPERFAMILY PROTEIN"/>
    <property type="match status" value="1"/>
</dbReference>
<evidence type="ECO:0000256" key="5">
    <source>
        <dbReference type="SAM" id="Phobius"/>
    </source>
</evidence>
<keyword evidence="5" id="KW-0812">Transmembrane</keyword>
<dbReference type="Pfam" id="PF13649">
    <property type="entry name" value="Methyltransf_25"/>
    <property type="match status" value="1"/>
</dbReference>
<dbReference type="CDD" id="cd06174">
    <property type="entry name" value="MFS"/>
    <property type="match status" value="1"/>
</dbReference>
<evidence type="ECO:0000256" key="1">
    <source>
        <dbReference type="ARBA" id="ARBA00008361"/>
    </source>
</evidence>
<dbReference type="PANTHER" id="PTHR12176:SF80">
    <property type="entry name" value="EEF1A LYSINE METHYLTRANSFERASE 4"/>
    <property type="match status" value="1"/>
</dbReference>
<dbReference type="CDD" id="cd02440">
    <property type="entry name" value="AdoMet_MTases"/>
    <property type="match status" value="1"/>
</dbReference>
<feature type="transmembrane region" description="Helical" evidence="5">
    <location>
        <begin position="430"/>
        <end position="453"/>
    </location>
</feature>
<keyword evidence="2" id="KW-0489">Methyltransferase</keyword>
<feature type="compositionally biased region" description="Low complexity" evidence="4">
    <location>
        <begin position="323"/>
        <end position="334"/>
    </location>
</feature>
<evidence type="ECO:0000259" key="6">
    <source>
        <dbReference type="Pfam" id="PF13649"/>
    </source>
</evidence>
<dbReference type="InterPro" id="IPR011701">
    <property type="entry name" value="MFS"/>
</dbReference>
<evidence type="ECO:0000313" key="7">
    <source>
        <dbReference type="EMBL" id="CAJ1398313.1"/>
    </source>
</evidence>
<dbReference type="InterPro" id="IPR051419">
    <property type="entry name" value="Lys/N-term_MeTrsfase_sf"/>
</dbReference>
<evidence type="ECO:0000256" key="2">
    <source>
        <dbReference type="ARBA" id="ARBA00022603"/>
    </source>
</evidence>
<feature type="transmembrane region" description="Helical" evidence="5">
    <location>
        <begin position="694"/>
        <end position="714"/>
    </location>
</feature>
<dbReference type="GO" id="GO:0032259">
    <property type="term" value="P:methylation"/>
    <property type="evidence" value="ECO:0007669"/>
    <property type="project" value="UniProtKB-KW"/>
</dbReference>
<comment type="caution">
    <text evidence="7">The sequence shown here is derived from an EMBL/GenBank/DDBJ whole genome shotgun (WGS) entry which is preliminary data.</text>
</comment>
<comment type="similarity">
    <text evidence="1">Belongs to the methyltransferase superfamily.</text>
</comment>
<feature type="region of interest" description="Disordered" evidence="4">
    <location>
        <begin position="1"/>
        <end position="31"/>
    </location>
</feature>
<protein>
    <recommendedName>
        <fullName evidence="6">Methyltransferase domain-containing protein</fullName>
    </recommendedName>
</protein>
<feature type="region of interest" description="Disordered" evidence="4">
    <location>
        <begin position="316"/>
        <end position="337"/>
    </location>
</feature>
<reference evidence="7" key="1">
    <citation type="submission" date="2023-08" db="EMBL/GenBank/DDBJ databases">
        <authorList>
            <person name="Chen Y."/>
            <person name="Shah S."/>
            <person name="Dougan E. K."/>
            <person name="Thang M."/>
            <person name="Chan C."/>
        </authorList>
    </citation>
    <scope>NUCLEOTIDE SEQUENCE</scope>
</reference>
<feature type="transmembrane region" description="Helical" evidence="5">
    <location>
        <begin position="489"/>
        <end position="508"/>
    </location>
</feature>
<keyword evidence="8" id="KW-1185">Reference proteome</keyword>
<organism evidence="7 8">
    <name type="scientific">Effrenium voratum</name>
    <dbReference type="NCBI Taxonomy" id="2562239"/>
    <lineage>
        <taxon>Eukaryota</taxon>
        <taxon>Sar</taxon>
        <taxon>Alveolata</taxon>
        <taxon>Dinophyceae</taxon>
        <taxon>Suessiales</taxon>
        <taxon>Symbiodiniaceae</taxon>
        <taxon>Effrenium</taxon>
    </lineage>
</organism>
<feature type="compositionally biased region" description="Low complexity" evidence="4">
    <location>
        <begin position="10"/>
        <end position="27"/>
    </location>
</feature>
<feature type="transmembrane region" description="Helical" evidence="5">
    <location>
        <begin position="371"/>
        <end position="390"/>
    </location>
</feature>
<evidence type="ECO:0000256" key="4">
    <source>
        <dbReference type="SAM" id="MobiDB-lite"/>
    </source>
</evidence>
<keyword evidence="5" id="KW-0472">Membrane</keyword>
<dbReference type="Gene3D" id="3.40.50.150">
    <property type="entry name" value="Vaccinia Virus protein VP39"/>
    <property type="match status" value="1"/>
</dbReference>
<feature type="transmembrane region" description="Helical" evidence="5">
    <location>
        <begin position="538"/>
        <end position="563"/>
    </location>
</feature>
<feature type="transmembrane region" description="Helical" evidence="5">
    <location>
        <begin position="575"/>
        <end position="594"/>
    </location>
</feature>
<dbReference type="Gene3D" id="1.20.1250.20">
    <property type="entry name" value="MFS general substrate transporter like domains"/>
    <property type="match status" value="2"/>
</dbReference>
<evidence type="ECO:0000313" key="8">
    <source>
        <dbReference type="Proteomes" id="UP001178507"/>
    </source>
</evidence>
<dbReference type="SUPFAM" id="SSF53335">
    <property type="entry name" value="S-adenosyl-L-methionine-dependent methyltransferases"/>
    <property type="match status" value="1"/>
</dbReference>
<dbReference type="Proteomes" id="UP001178507">
    <property type="component" value="Unassembled WGS sequence"/>
</dbReference>
<keyword evidence="3" id="KW-0808">Transferase</keyword>
<dbReference type="GO" id="GO:0008168">
    <property type="term" value="F:methyltransferase activity"/>
    <property type="evidence" value="ECO:0007669"/>
    <property type="project" value="UniProtKB-KW"/>
</dbReference>